<accession>A0A521DJC6</accession>
<dbReference type="InterPro" id="IPR036291">
    <property type="entry name" value="NAD(P)-bd_dom_sf"/>
</dbReference>
<reference evidence="9 10" key="1">
    <citation type="submission" date="2017-05" db="EMBL/GenBank/DDBJ databases">
        <authorList>
            <person name="Varghese N."/>
            <person name="Submissions S."/>
        </authorList>
    </citation>
    <scope>NUCLEOTIDE SEQUENCE [LARGE SCALE GENOMIC DNA]</scope>
    <source>
        <strain evidence="9 10">DSM 19504</strain>
    </source>
</reference>
<evidence type="ECO:0000256" key="7">
    <source>
        <dbReference type="PIRNR" id="PIRNR000124"/>
    </source>
</evidence>
<organism evidence="9 10">
    <name type="scientific">Halorubrum cibi</name>
    <dbReference type="NCBI Taxonomy" id="413815"/>
    <lineage>
        <taxon>Archaea</taxon>
        <taxon>Methanobacteriati</taxon>
        <taxon>Methanobacteriota</taxon>
        <taxon>Stenosarchaea group</taxon>
        <taxon>Halobacteria</taxon>
        <taxon>Halobacteriales</taxon>
        <taxon>Haloferacaceae</taxon>
        <taxon>Halorubrum</taxon>
    </lineage>
</organism>
<keyword evidence="3" id="KW-0560">Oxidoreductase</keyword>
<dbReference type="SUPFAM" id="SSF51735">
    <property type="entry name" value="NAD(P)-binding Rossmann-fold domains"/>
    <property type="match status" value="1"/>
</dbReference>
<feature type="domain" description="UDP-glucose/GDP-mannose dehydrogenase C-terminal" evidence="8">
    <location>
        <begin position="356"/>
        <end position="451"/>
    </location>
</feature>
<dbReference type="InterPro" id="IPR008927">
    <property type="entry name" value="6-PGluconate_DH-like_C_sf"/>
</dbReference>
<dbReference type="GO" id="GO:0016628">
    <property type="term" value="F:oxidoreductase activity, acting on the CH-CH group of donors, NAD or NADP as acceptor"/>
    <property type="evidence" value="ECO:0007669"/>
    <property type="project" value="InterPro"/>
</dbReference>
<evidence type="ECO:0000256" key="4">
    <source>
        <dbReference type="ARBA" id="ARBA00023027"/>
    </source>
</evidence>
<comment type="similarity">
    <text evidence="7">Belongs to the UDP-glucose/GDP-mannose dehydrogenase family.</text>
</comment>
<dbReference type="Proteomes" id="UP000319712">
    <property type="component" value="Unassembled WGS sequence"/>
</dbReference>
<dbReference type="NCBIfam" id="TIGR03026">
    <property type="entry name" value="NDP-sugDHase"/>
    <property type="match status" value="1"/>
</dbReference>
<evidence type="ECO:0000256" key="3">
    <source>
        <dbReference type="ARBA" id="ARBA00023002"/>
    </source>
</evidence>
<dbReference type="EC" id="1.1.1.336" evidence="1"/>
<evidence type="ECO:0000313" key="10">
    <source>
        <dbReference type="Proteomes" id="UP000319712"/>
    </source>
</evidence>
<dbReference type="InterPro" id="IPR028359">
    <property type="entry name" value="UDP_ManNAc/GlcNAc_DH"/>
</dbReference>
<dbReference type="InterPro" id="IPR036220">
    <property type="entry name" value="UDP-Glc/GDP-Man_DH_C_sf"/>
</dbReference>
<dbReference type="InterPro" id="IPR014027">
    <property type="entry name" value="UDP-Glc/GDP-Man_DH_C"/>
</dbReference>
<proteinExistence type="inferred from homology"/>
<sequence>MVTGISDLKKSSDLDISLIRTQQDLSLDSGYVVAMSTDDDTPRVGVVGLGYVGLPLALAFTRAGYEVVGVDIDTERIDAIRDGRSYVTDVSDEDVAAALDGGLQVTTEYEALSDVDGVSICVPTPLRKTGQPNLSYVADATERLAKVLPDGCTVILESTVYPGAMEDLVVPTLSENGKTIGEDVYVAFSPERIDPGREDYTLTEIPKVLGGVTPSCGDHAMALYEGVFDEVVRVESSTEAELVKLLENTFRAVNIGLINEIAMIANDLDVDIWQVVEAASTKPYGFMPFYPGPGLGGHCIPIDPLYLSWKAGQQGIQTRFIDLADQVNREMPVHVVRRVNGLLNEKGLAVSQSSILIVGVAYKPDVSDVRESPAYDVMGLLEERGAKISYHDPYVPEFEVEGETYESIELTEQILRRADCTLIVTDHDVLDLDSIVDHAPLVFDTRNATNGHDATHVHHL</sequence>
<evidence type="ECO:0000256" key="6">
    <source>
        <dbReference type="ARBA" id="ARBA00049130"/>
    </source>
</evidence>
<evidence type="ECO:0000256" key="5">
    <source>
        <dbReference type="ARBA" id="ARBA00030172"/>
    </source>
</evidence>
<dbReference type="SUPFAM" id="SSF48179">
    <property type="entry name" value="6-phosphogluconate dehydrogenase C-terminal domain-like"/>
    <property type="match status" value="1"/>
</dbReference>
<evidence type="ECO:0000259" key="8">
    <source>
        <dbReference type="SMART" id="SM00984"/>
    </source>
</evidence>
<dbReference type="EMBL" id="FXTD01000007">
    <property type="protein sequence ID" value="SMO71854.1"/>
    <property type="molecule type" value="Genomic_DNA"/>
</dbReference>
<comment type="catalytic activity">
    <reaction evidence="6">
        <text>UDP-N-acetyl-alpha-D-mannosamine + 2 NAD(+) + H2O = UDP-N-acetyl-alpha-D-mannosaminouronate + 2 NADH + 3 H(+)</text>
        <dbReference type="Rhea" id="RHEA:25780"/>
        <dbReference type="ChEBI" id="CHEBI:15377"/>
        <dbReference type="ChEBI" id="CHEBI:15378"/>
        <dbReference type="ChEBI" id="CHEBI:57540"/>
        <dbReference type="ChEBI" id="CHEBI:57945"/>
        <dbReference type="ChEBI" id="CHEBI:68623"/>
        <dbReference type="ChEBI" id="CHEBI:70731"/>
        <dbReference type="EC" id="1.1.1.336"/>
    </reaction>
</comment>
<dbReference type="Pfam" id="PF00984">
    <property type="entry name" value="UDPG_MGDP_dh"/>
    <property type="match status" value="1"/>
</dbReference>
<dbReference type="PIRSF" id="PIRSF000124">
    <property type="entry name" value="UDPglc_GDPman_dh"/>
    <property type="match status" value="1"/>
</dbReference>
<dbReference type="GO" id="GO:0000271">
    <property type="term" value="P:polysaccharide biosynthetic process"/>
    <property type="evidence" value="ECO:0007669"/>
    <property type="project" value="InterPro"/>
</dbReference>
<dbReference type="PANTHER" id="PTHR43491:SF1">
    <property type="entry name" value="UDP-N-ACETYL-D-MANNOSAMINE DEHYDROGENASE"/>
    <property type="match status" value="1"/>
</dbReference>
<protein>
    <recommendedName>
        <fullName evidence="2">UDP-N-acetyl-D-mannosamine dehydrogenase</fullName>
        <ecNumber evidence="1">1.1.1.336</ecNumber>
    </recommendedName>
    <alternativeName>
        <fullName evidence="5">UDP-ManNAc 6-dehydrogenase</fullName>
    </alternativeName>
</protein>
<dbReference type="InterPro" id="IPR001732">
    <property type="entry name" value="UDP-Glc/GDP-Man_DH_N"/>
</dbReference>
<dbReference type="AlphaFoldDB" id="A0A521DJC6"/>
<keyword evidence="10" id="KW-1185">Reference proteome</keyword>
<dbReference type="InterPro" id="IPR014026">
    <property type="entry name" value="UDP-Glc/GDP-Man_DH_dimer"/>
</dbReference>
<dbReference type="Pfam" id="PF03720">
    <property type="entry name" value="UDPG_MGDP_dh_C"/>
    <property type="match status" value="1"/>
</dbReference>
<dbReference type="PIRSF" id="PIRSF500136">
    <property type="entry name" value="UDP_ManNAc_DH"/>
    <property type="match status" value="1"/>
</dbReference>
<dbReference type="Gene3D" id="3.40.50.720">
    <property type="entry name" value="NAD(P)-binding Rossmann-like Domain"/>
    <property type="match status" value="2"/>
</dbReference>
<dbReference type="PANTHER" id="PTHR43491">
    <property type="entry name" value="UDP-N-ACETYL-D-MANNOSAMINE DEHYDROGENASE"/>
    <property type="match status" value="1"/>
</dbReference>
<name>A0A521DJC6_9EURY</name>
<dbReference type="Pfam" id="PF03721">
    <property type="entry name" value="UDPG_MGDP_dh_N"/>
    <property type="match status" value="1"/>
</dbReference>
<dbReference type="GO" id="GO:0051287">
    <property type="term" value="F:NAD binding"/>
    <property type="evidence" value="ECO:0007669"/>
    <property type="project" value="InterPro"/>
</dbReference>
<evidence type="ECO:0000256" key="2">
    <source>
        <dbReference type="ARBA" id="ARBA00016796"/>
    </source>
</evidence>
<dbReference type="SMART" id="SM00984">
    <property type="entry name" value="UDPG_MGDP_dh_C"/>
    <property type="match status" value="1"/>
</dbReference>
<dbReference type="SUPFAM" id="SSF52413">
    <property type="entry name" value="UDP-glucose/GDP-mannose dehydrogenase C-terminal domain"/>
    <property type="match status" value="1"/>
</dbReference>
<dbReference type="InterPro" id="IPR017476">
    <property type="entry name" value="UDP-Glc/GDP-Man"/>
</dbReference>
<gene>
    <name evidence="9" type="ORF">SAMN06264867_10760</name>
</gene>
<keyword evidence="4" id="KW-0520">NAD</keyword>
<dbReference type="GO" id="GO:0089714">
    <property type="term" value="F:UDP-N-acetyl-D-mannosamine dehydrogenase activity"/>
    <property type="evidence" value="ECO:0007669"/>
    <property type="project" value="UniProtKB-EC"/>
</dbReference>
<evidence type="ECO:0000256" key="1">
    <source>
        <dbReference type="ARBA" id="ARBA00012935"/>
    </source>
</evidence>
<evidence type="ECO:0000313" key="9">
    <source>
        <dbReference type="EMBL" id="SMO71854.1"/>
    </source>
</evidence>